<dbReference type="InterPro" id="IPR013766">
    <property type="entry name" value="Thioredoxin_domain"/>
</dbReference>
<dbReference type="AlphaFoldDB" id="A0A382U733"/>
<protein>
    <recommendedName>
        <fullName evidence="1">Thioredoxin domain-containing protein</fullName>
    </recommendedName>
</protein>
<dbReference type="SUPFAM" id="SSF52833">
    <property type="entry name" value="Thioredoxin-like"/>
    <property type="match status" value="1"/>
</dbReference>
<dbReference type="InterPro" id="IPR050553">
    <property type="entry name" value="Thioredoxin_ResA/DsbE_sf"/>
</dbReference>
<evidence type="ECO:0000313" key="2">
    <source>
        <dbReference type="EMBL" id="SVD30109.1"/>
    </source>
</evidence>
<name>A0A382U733_9ZZZZ</name>
<evidence type="ECO:0000259" key="1">
    <source>
        <dbReference type="PROSITE" id="PS51352"/>
    </source>
</evidence>
<dbReference type="CDD" id="cd02966">
    <property type="entry name" value="TlpA_like_family"/>
    <property type="match status" value="1"/>
</dbReference>
<dbReference type="EMBL" id="UINC01142028">
    <property type="protein sequence ID" value="SVD30109.1"/>
    <property type="molecule type" value="Genomic_DNA"/>
</dbReference>
<reference evidence="2" key="1">
    <citation type="submission" date="2018-05" db="EMBL/GenBank/DDBJ databases">
        <authorList>
            <person name="Lanie J.A."/>
            <person name="Ng W.-L."/>
            <person name="Kazmierczak K.M."/>
            <person name="Andrzejewski T.M."/>
            <person name="Davidsen T.M."/>
            <person name="Wayne K.J."/>
            <person name="Tettelin H."/>
            <person name="Glass J.I."/>
            <person name="Rusch D."/>
            <person name="Podicherti R."/>
            <person name="Tsui H.-C.T."/>
            <person name="Winkler M.E."/>
        </authorList>
    </citation>
    <scope>NUCLEOTIDE SEQUENCE</scope>
</reference>
<dbReference type="GO" id="GO:0016491">
    <property type="term" value="F:oxidoreductase activity"/>
    <property type="evidence" value="ECO:0007669"/>
    <property type="project" value="InterPro"/>
</dbReference>
<dbReference type="InterPro" id="IPR036249">
    <property type="entry name" value="Thioredoxin-like_sf"/>
</dbReference>
<dbReference type="Gene3D" id="3.40.30.10">
    <property type="entry name" value="Glutaredoxin"/>
    <property type="match status" value="1"/>
</dbReference>
<dbReference type="PROSITE" id="PS51352">
    <property type="entry name" value="THIOREDOXIN_2"/>
    <property type="match status" value="1"/>
</dbReference>
<dbReference type="GO" id="GO:0016209">
    <property type="term" value="F:antioxidant activity"/>
    <property type="evidence" value="ECO:0007669"/>
    <property type="project" value="InterPro"/>
</dbReference>
<dbReference type="PANTHER" id="PTHR42852:SF13">
    <property type="entry name" value="PROTEIN DIPZ"/>
    <property type="match status" value="1"/>
</dbReference>
<dbReference type="PANTHER" id="PTHR42852">
    <property type="entry name" value="THIOL:DISULFIDE INTERCHANGE PROTEIN DSBE"/>
    <property type="match status" value="1"/>
</dbReference>
<sequence length="208" mass="23576">MRYSTMIKIFLPLLITLTAALAQEGEVAVIPSDTTKDPGLKIGDIAPSWALMSGPGKFEFLKTWTEEKGKKLRKPTTQPDRHVVVLSFFATWCKPCMKELPHLQNLYEKYKNDKIKFFLIDITEATRTVKGWENSPKAGPFLANKGITMPILYDSRGVAKERYGAKTLPRLFIVDKYRTIQLAKTGFDENEDFEAELSAVLDRLSAEQ</sequence>
<dbReference type="InterPro" id="IPR000866">
    <property type="entry name" value="AhpC/TSA"/>
</dbReference>
<organism evidence="2">
    <name type="scientific">marine metagenome</name>
    <dbReference type="NCBI Taxonomy" id="408172"/>
    <lineage>
        <taxon>unclassified sequences</taxon>
        <taxon>metagenomes</taxon>
        <taxon>ecological metagenomes</taxon>
    </lineage>
</organism>
<accession>A0A382U733</accession>
<dbReference type="Pfam" id="PF00578">
    <property type="entry name" value="AhpC-TSA"/>
    <property type="match status" value="1"/>
</dbReference>
<proteinExistence type="predicted"/>
<feature type="domain" description="Thioredoxin" evidence="1">
    <location>
        <begin position="40"/>
        <end position="202"/>
    </location>
</feature>
<gene>
    <name evidence="2" type="ORF">METZ01_LOCUS382963</name>
</gene>